<reference evidence="22" key="1">
    <citation type="submission" date="2020-09" db="EMBL/GenBank/DDBJ databases">
        <authorList>
            <person name="Kikuchi T."/>
        </authorList>
    </citation>
    <scope>NUCLEOTIDE SEQUENCE</scope>
    <source>
        <strain evidence="22">SH1</strain>
    </source>
</reference>
<dbReference type="InterPro" id="IPR050344">
    <property type="entry name" value="Peptidase_M1_aminopeptidases"/>
</dbReference>
<dbReference type="InterPro" id="IPR042097">
    <property type="entry name" value="Aminopeptidase_N-like_N_sf"/>
</dbReference>
<keyword evidence="4 17" id="KW-0645">Protease</keyword>
<evidence type="ECO:0000256" key="10">
    <source>
        <dbReference type="ARBA" id="ARBA00022989"/>
    </source>
</evidence>
<evidence type="ECO:0000259" key="20">
    <source>
        <dbReference type="Pfam" id="PF11838"/>
    </source>
</evidence>
<evidence type="ECO:0000256" key="2">
    <source>
        <dbReference type="ARBA" id="ARBA00010136"/>
    </source>
</evidence>
<gene>
    <name evidence="22" type="ORF">BOKJ2_LOCUS2136</name>
</gene>
<evidence type="ECO:0000256" key="11">
    <source>
        <dbReference type="ARBA" id="ARBA00023049"/>
    </source>
</evidence>
<feature type="domain" description="Peptidase M1 membrane alanine aminopeptidase" evidence="19">
    <location>
        <begin position="345"/>
        <end position="557"/>
    </location>
</feature>
<dbReference type="FunFam" id="1.10.390.10:FF:000006">
    <property type="entry name" value="Puromycin-sensitive aminopeptidase"/>
    <property type="match status" value="1"/>
</dbReference>
<feature type="binding site" evidence="15">
    <location>
        <position position="417"/>
    </location>
    <ligand>
        <name>Zn(2+)</name>
        <dbReference type="ChEBI" id="CHEBI:29105"/>
        <note>catalytic</note>
    </ligand>
</feature>
<dbReference type="Proteomes" id="UP000783686">
    <property type="component" value="Unassembled WGS sequence"/>
</dbReference>
<dbReference type="GO" id="GO:0070006">
    <property type="term" value="F:metalloaminopeptidase activity"/>
    <property type="evidence" value="ECO:0007669"/>
    <property type="project" value="TreeGrafter"/>
</dbReference>
<keyword evidence="6 15" id="KW-0479">Metal-binding</keyword>
<feature type="active site" description="Proton acceptor" evidence="14">
    <location>
        <position position="418"/>
    </location>
</feature>
<evidence type="ECO:0000256" key="5">
    <source>
        <dbReference type="ARBA" id="ARBA00022692"/>
    </source>
</evidence>
<dbReference type="CDD" id="cd09601">
    <property type="entry name" value="M1_APN-Q_like"/>
    <property type="match status" value="1"/>
</dbReference>
<dbReference type="InterPro" id="IPR027268">
    <property type="entry name" value="Peptidase_M4/M1_CTD_sf"/>
</dbReference>
<feature type="binding site" evidence="15">
    <location>
        <position position="421"/>
    </location>
    <ligand>
        <name>Zn(2+)</name>
        <dbReference type="ChEBI" id="CHEBI:29105"/>
        <note>catalytic</note>
    </ligand>
</feature>
<dbReference type="Pfam" id="PF17900">
    <property type="entry name" value="Peptidase_M1_N"/>
    <property type="match status" value="1"/>
</dbReference>
<name>A0A811JW49_9BILA</name>
<comment type="caution">
    <text evidence="22">The sequence shown here is derived from an EMBL/GenBank/DDBJ whole genome shotgun (WGS) entry which is preliminary data.</text>
</comment>
<keyword evidence="13" id="KW-0325">Glycoprotein</keyword>
<dbReference type="Pfam" id="PF11838">
    <property type="entry name" value="ERAP1_C"/>
    <property type="match status" value="1"/>
</dbReference>
<comment type="cofactor">
    <cofactor evidence="15 17">
        <name>Zn(2+)</name>
        <dbReference type="ChEBI" id="CHEBI:29105"/>
    </cofactor>
    <text evidence="15 17">Binds 1 zinc ion per subunit.</text>
</comment>
<keyword evidence="12 17" id="KW-0472">Membrane</keyword>
<dbReference type="PRINTS" id="PR00756">
    <property type="entry name" value="ALADIPTASE"/>
</dbReference>
<evidence type="ECO:0000256" key="1">
    <source>
        <dbReference type="ARBA" id="ARBA00004606"/>
    </source>
</evidence>
<dbReference type="GO" id="GO:0043171">
    <property type="term" value="P:peptide catabolic process"/>
    <property type="evidence" value="ECO:0007669"/>
    <property type="project" value="TreeGrafter"/>
</dbReference>
<evidence type="ECO:0000256" key="14">
    <source>
        <dbReference type="PIRSR" id="PIRSR634016-1"/>
    </source>
</evidence>
<keyword evidence="8 15" id="KW-0862">Zinc</keyword>
<comment type="similarity">
    <text evidence="2 17">Belongs to the peptidase M1 family.</text>
</comment>
<dbReference type="InterPro" id="IPR024571">
    <property type="entry name" value="ERAP1-like_C_dom"/>
</dbReference>
<dbReference type="GO" id="GO:0042277">
    <property type="term" value="F:peptide binding"/>
    <property type="evidence" value="ECO:0007669"/>
    <property type="project" value="TreeGrafter"/>
</dbReference>
<evidence type="ECO:0000256" key="4">
    <source>
        <dbReference type="ARBA" id="ARBA00022670"/>
    </source>
</evidence>
<keyword evidence="7 17" id="KW-0378">Hydrolase</keyword>
<dbReference type="PANTHER" id="PTHR11533:SF299">
    <property type="entry name" value="AMINOPEPTIDASE"/>
    <property type="match status" value="1"/>
</dbReference>
<evidence type="ECO:0000313" key="22">
    <source>
        <dbReference type="EMBL" id="CAD5207452.1"/>
    </source>
</evidence>
<dbReference type="SUPFAM" id="SSF63737">
    <property type="entry name" value="Leukotriene A4 hydrolase N-terminal domain"/>
    <property type="match status" value="1"/>
</dbReference>
<keyword evidence="11 17" id="KW-0482">Metalloprotease</keyword>
<dbReference type="InterPro" id="IPR034016">
    <property type="entry name" value="M1_APN-typ"/>
</dbReference>
<evidence type="ECO:0000256" key="18">
    <source>
        <dbReference type="SAM" id="MobiDB-lite"/>
    </source>
</evidence>
<keyword evidence="3 17" id="KW-0031">Aminopeptidase</keyword>
<dbReference type="PANTHER" id="PTHR11533">
    <property type="entry name" value="PROTEASE M1 ZINC METALLOPROTEASE"/>
    <property type="match status" value="1"/>
</dbReference>
<keyword evidence="23" id="KW-1185">Reference proteome</keyword>
<keyword evidence="5 17" id="KW-0812">Transmembrane</keyword>
<protein>
    <recommendedName>
        <fullName evidence="17">Aminopeptidase</fullName>
        <ecNumber evidence="17">3.4.11.-</ecNumber>
    </recommendedName>
</protein>
<evidence type="ECO:0000256" key="7">
    <source>
        <dbReference type="ARBA" id="ARBA00022801"/>
    </source>
</evidence>
<evidence type="ECO:0000259" key="21">
    <source>
        <dbReference type="Pfam" id="PF17900"/>
    </source>
</evidence>
<dbReference type="Gene3D" id="1.25.50.20">
    <property type="match status" value="1"/>
</dbReference>
<organism evidence="22 23">
    <name type="scientific">Bursaphelenchus okinawaensis</name>
    <dbReference type="NCBI Taxonomy" id="465554"/>
    <lineage>
        <taxon>Eukaryota</taxon>
        <taxon>Metazoa</taxon>
        <taxon>Ecdysozoa</taxon>
        <taxon>Nematoda</taxon>
        <taxon>Chromadorea</taxon>
        <taxon>Rhabditida</taxon>
        <taxon>Tylenchina</taxon>
        <taxon>Tylenchomorpha</taxon>
        <taxon>Aphelenchoidea</taxon>
        <taxon>Aphelenchoididae</taxon>
        <taxon>Bursaphelenchus</taxon>
    </lineage>
</organism>
<evidence type="ECO:0000256" key="15">
    <source>
        <dbReference type="PIRSR" id="PIRSR634016-3"/>
    </source>
</evidence>
<evidence type="ECO:0000256" key="13">
    <source>
        <dbReference type="ARBA" id="ARBA00023180"/>
    </source>
</evidence>
<feature type="domain" description="Aminopeptidase N-like N-terminal" evidence="21">
    <location>
        <begin position="121"/>
        <end position="305"/>
    </location>
</feature>
<dbReference type="EMBL" id="CAJFCW020000001">
    <property type="protein sequence ID" value="CAG9085695.1"/>
    <property type="molecule type" value="Genomic_DNA"/>
</dbReference>
<keyword evidence="9" id="KW-0735">Signal-anchor</keyword>
<dbReference type="GO" id="GO:0016020">
    <property type="term" value="C:membrane"/>
    <property type="evidence" value="ECO:0007669"/>
    <property type="project" value="UniProtKB-SubCell"/>
</dbReference>
<dbReference type="OrthoDB" id="6750768at2759"/>
<dbReference type="AlphaFoldDB" id="A0A811JW49"/>
<feature type="domain" description="ERAP1-like C-terminal" evidence="20">
    <location>
        <begin position="644"/>
        <end position="962"/>
    </location>
</feature>
<feature type="compositionally biased region" description="Basic and acidic residues" evidence="18">
    <location>
        <begin position="26"/>
        <end position="36"/>
    </location>
</feature>
<dbReference type="Gene3D" id="1.10.390.10">
    <property type="entry name" value="Neutral Protease Domain 2"/>
    <property type="match status" value="1"/>
</dbReference>
<dbReference type="GO" id="GO:0008270">
    <property type="term" value="F:zinc ion binding"/>
    <property type="evidence" value="ECO:0007669"/>
    <property type="project" value="UniProtKB-UniRule"/>
</dbReference>
<sequence length="989" mass="114482">MSSPTSQLLYDEANGFGEAEAPKWGSAHDIRPKRPDTTPPTKRSLGFQFGRCCLLFSLILILIVLGSIVGMYIFHTFIGHCEFFENLTTATPAPSLAEQIDQDCGQIYPWREIRLPQALRPVFYKLFIHPNLTDLTFTGQVDIDMDVVNDTGIIVLHQSELKIKTYALYVQGQKVNVRLMICDRLQQWTFLPSVKINKNEKLKIVLQFTGEIQKNYMQGLYVNRHTDHNNGTERRSAVTQFEPTNARRVFPCFDEPEFKAVFDVAIVREKDHIARANTHLLHTKDYGIELEIDHFAPTLKMSTYILAFAVLNDFKKQRTMTSTTRRPIEVNLFSNVPNIENQAVFGLDTTAKALAYFETYFNIPFPLQKTDLLALDDFAEGAMENWGLVTFRDNMLLYDPSKSPEKAKEVIALVVCHEIAHQWFGNYVTMKWWNDLWLNEGFANFMEFLCADALHPDWNMMTTYFLDNHLYSTQMDGFHTSHSISTEVEDPNQISSLFDAISYNKGSAILKMVSALTGPNAFQRALQQYLKAYEYNNAEGIDLWNIVQQHANLNVNLTINKLAADWTTQVGYPFIRVSLNEDGTKMTIHNQSRFLYLEEERYPNVTERWSIPVMYRSSAIKVPRLTWFFDDTETIDLGTIKSNWAVANAGANGFYRVLYSEDIYKEFIRQLKRDHSQLTLIDRAVIMNDAFAFVKAGYLSIEMAFDLILYVEEGTELDRVPWVVILQNLRYIEYLIDDDYELLSLYQQFERHLVLKTYETIGWEMPQGHAEKMFQPELLHTACRLEISNCSKEAQERFYLWINDRNSVSVDLQPLVLEEGIKHGSTQDWENLLHDYLHSKTPSERNTLLLALTATQDVKNVIRLLDLCFNGESVRPNILPRVLGALVQNRAAAHVTWRYIRQHRERLEEILGDATVMFGAALKMVIEGFSTEFDLQEVYDTFSKHGIGTSHARIHQSLESVRLNIQWRRLNEKALELWLKKWHLKQNNP</sequence>
<proteinExistence type="inferred from homology"/>
<dbReference type="Proteomes" id="UP000614601">
    <property type="component" value="Unassembled WGS sequence"/>
</dbReference>
<evidence type="ECO:0000256" key="9">
    <source>
        <dbReference type="ARBA" id="ARBA00022968"/>
    </source>
</evidence>
<dbReference type="EC" id="3.4.11.-" evidence="17"/>
<evidence type="ECO:0000256" key="16">
    <source>
        <dbReference type="PIRSR" id="PIRSR634016-4"/>
    </source>
</evidence>
<feature type="transmembrane region" description="Helical" evidence="17">
    <location>
        <begin position="52"/>
        <end position="74"/>
    </location>
</feature>
<dbReference type="InterPro" id="IPR001930">
    <property type="entry name" value="Peptidase_M1"/>
</dbReference>
<evidence type="ECO:0000256" key="12">
    <source>
        <dbReference type="ARBA" id="ARBA00023136"/>
    </source>
</evidence>
<evidence type="ECO:0000256" key="3">
    <source>
        <dbReference type="ARBA" id="ARBA00022438"/>
    </source>
</evidence>
<evidence type="ECO:0000256" key="17">
    <source>
        <dbReference type="RuleBase" id="RU364040"/>
    </source>
</evidence>
<accession>A0A811JW49</accession>
<dbReference type="GO" id="GO:0005737">
    <property type="term" value="C:cytoplasm"/>
    <property type="evidence" value="ECO:0007669"/>
    <property type="project" value="TreeGrafter"/>
</dbReference>
<feature type="site" description="Transition state stabilizer" evidence="16">
    <location>
        <position position="503"/>
    </location>
</feature>
<dbReference type="FunFam" id="2.60.40.1730:FF:000001">
    <property type="entry name" value="Leucyl-cystinyl aminopeptidase"/>
    <property type="match status" value="1"/>
</dbReference>
<dbReference type="InterPro" id="IPR045357">
    <property type="entry name" value="Aminopeptidase_N-like_N"/>
</dbReference>
<evidence type="ECO:0000313" key="23">
    <source>
        <dbReference type="Proteomes" id="UP000614601"/>
    </source>
</evidence>
<dbReference type="Pfam" id="PF01433">
    <property type="entry name" value="Peptidase_M1"/>
    <property type="match status" value="1"/>
</dbReference>
<dbReference type="GO" id="GO:0005615">
    <property type="term" value="C:extracellular space"/>
    <property type="evidence" value="ECO:0007669"/>
    <property type="project" value="TreeGrafter"/>
</dbReference>
<comment type="subcellular location">
    <subcellularLocation>
        <location evidence="1">Membrane</location>
        <topology evidence="1">Single-pass type II membrane protein</topology>
    </subcellularLocation>
</comment>
<feature type="binding site" evidence="15">
    <location>
        <position position="440"/>
    </location>
    <ligand>
        <name>Zn(2+)</name>
        <dbReference type="ChEBI" id="CHEBI:29105"/>
        <note>catalytic</note>
    </ligand>
</feature>
<dbReference type="EMBL" id="CAJFDH010000001">
    <property type="protein sequence ID" value="CAD5207452.1"/>
    <property type="molecule type" value="Genomic_DNA"/>
</dbReference>
<evidence type="ECO:0000259" key="19">
    <source>
        <dbReference type="Pfam" id="PF01433"/>
    </source>
</evidence>
<dbReference type="Gene3D" id="2.60.40.1730">
    <property type="entry name" value="tricorn interacting facor f3 domain"/>
    <property type="match status" value="1"/>
</dbReference>
<dbReference type="Gene3D" id="2.60.40.1910">
    <property type="match status" value="1"/>
</dbReference>
<feature type="region of interest" description="Disordered" evidence="18">
    <location>
        <begin position="20"/>
        <end position="41"/>
    </location>
</feature>
<dbReference type="InterPro" id="IPR014782">
    <property type="entry name" value="Peptidase_M1_dom"/>
</dbReference>
<dbReference type="SUPFAM" id="SSF55486">
    <property type="entry name" value="Metalloproteases ('zincins'), catalytic domain"/>
    <property type="match status" value="1"/>
</dbReference>
<keyword evidence="10 17" id="KW-1133">Transmembrane helix</keyword>
<dbReference type="GO" id="GO:0006508">
    <property type="term" value="P:proteolysis"/>
    <property type="evidence" value="ECO:0007669"/>
    <property type="project" value="UniProtKB-KW"/>
</dbReference>
<evidence type="ECO:0000256" key="8">
    <source>
        <dbReference type="ARBA" id="ARBA00022833"/>
    </source>
</evidence>
<evidence type="ECO:0000256" key="6">
    <source>
        <dbReference type="ARBA" id="ARBA00022723"/>
    </source>
</evidence>